<keyword evidence="4 6" id="KW-1133">Transmembrane helix</keyword>
<keyword evidence="2" id="KW-0813">Transport</keyword>
<dbReference type="InterPro" id="IPR036259">
    <property type="entry name" value="MFS_trans_sf"/>
</dbReference>
<dbReference type="PANTHER" id="PTHR23519:SF1">
    <property type="entry name" value="AUTOPHAGY-RELATED PROTEIN 22"/>
    <property type="match status" value="1"/>
</dbReference>
<name>H3KEJ5_9BURK</name>
<dbReference type="EMBL" id="AFBQ01000157">
    <property type="protein sequence ID" value="EHY31465.1"/>
    <property type="molecule type" value="Genomic_DNA"/>
</dbReference>
<evidence type="ECO:0008006" key="9">
    <source>
        <dbReference type="Google" id="ProtNLM"/>
    </source>
</evidence>
<dbReference type="Proteomes" id="UP000004956">
    <property type="component" value="Unassembled WGS sequence"/>
</dbReference>
<evidence type="ECO:0000256" key="5">
    <source>
        <dbReference type="ARBA" id="ARBA00023136"/>
    </source>
</evidence>
<evidence type="ECO:0000313" key="7">
    <source>
        <dbReference type="EMBL" id="EHY31465.1"/>
    </source>
</evidence>
<protein>
    <recommendedName>
        <fullName evidence="9">MFS transporter</fullName>
    </recommendedName>
</protein>
<feature type="transmembrane region" description="Helical" evidence="6">
    <location>
        <begin position="249"/>
        <end position="272"/>
    </location>
</feature>
<dbReference type="InterPro" id="IPR050495">
    <property type="entry name" value="ATG22/LtaA_families"/>
</dbReference>
<evidence type="ECO:0000256" key="3">
    <source>
        <dbReference type="ARBA" id="ARBA00022692"/>
    </source>
</evidence>
<keyword evidence="5 6" id="KW-0472">Membrane</keyword>
<dbReference type="Gene3D" id="1.20.1250.20">
    <property type="entry name" value="MFS general substrate transporter like domains"/>
    <property type="match status" value="1"/>
</dbReference>
<dbReference type="AlphaFoldDB" id="H3KEJ5"/>
<proteinExistence type="predicted"/>
<evidence type="ECO:0000256" key="6">
    <source>
        <dbReference type="SAM" id="Phobius"/>
    </source>
</evidence>
<accession>H3KEJ5</accession>
<feature type="transmembrane region" description="Helical" evidence="6">
    <location>
        <begin position="182"/>
        <end position="206"/>
    </location>
</feature>
<reference evidence="7 8" key="1">
    <citation type="submission" date="2011-11" db="EMBL/GenBank/DDBJ databases">
        <authorList>
            <person name="Weinstock G."/>
            <person name="Sodergren E."/>
            <person name="Clifton S."/>
            <person name="Fulton L."/>
            <person name="Fulton B."/>
            <person name="Courtney L."/>
            <person name="Fronick C."/>
            <person name="Harrison M."/>
            <person name="Strong C."/>
            <person name="Farmer C."/>
            <person name="Delahaunty K."/>
            <person name="Markovic C."/>
            <person name="Hall O."/>
            <person name="Minx P."/>
            <person name="Tomlinson C."/>
            <person name="Mitreva M."/>
            <person name="Hou S."/>
            <person name="Chen J."/>
            <person name="Wollam A."/>
            <person name="Pepin K.H."/>
            <person name="Johnson M."/>
            <person name="Bhonagiri V."/>
            <person name="Zhang X."/>
            <person name="Suruliraj S."/>
            <person name="Warren W."/>
            <person name="Chinwalla A."/>
            <person name="Mardis E.R."/>
            <person name="Wilson R.K."/>
        </authorList>
    </citation>
    <scope>NUCLEOTIDE SEQUENCE [LARGE SCALE GENOMIC DNA]</scope>
    <source>
        <strain evidence="7 8">YIT 11816</strain>
    </source>
</reference>
<keyword evidence="3 6" id="KW-0812">Transmembrane</keyword>
<dbReference type="STRING" id="762967.HMPREF9440_01159"/>
<dbReference type="InterPro" id="IPR024671">
    <property type="entry name" value="Atg22-like"/>
</dbReference>
<dbReference type="PANTHER" id="PTHR23519">
    <property type="entry name" value="AUTOPHAGY-RELATED PROTEIN 22"/>
    <property type="match status" value="1"/>
</dbReference>
<evidence type="ECO:0000313" key="8">
    <source>
        <dbReference type="Proteomes" id="UP000004956"/>
    </source>
</evidence>
<feature type="transmembrane region" description="Helical" evidence="6">
    <location>
        <begin position="54"/>
        <end position="75"/>
    </location>
</feature>
<comment type="subcellular location">
    <subcellularLocation>
        <location evidence="1">Endomembrane system</location>
        <topology evidence="1">Multi-pass membrane protein</topology>
    </subcellularLocation>
</comment>
<dbReference type="SUPFAM" id="SSF103473">
    <property type="entry name" value="MFS general substrate transporter"/>
    <property type="match status" value="1"/>
</dbReference>
<gene>
    <name evidence="7" type="ORF">HMPREF9440_01159</name>
</gene>
<organism evidence="7 8">
    <name type="scientific">Sutterella parvirubra YIT 11816</name>
    <dbReference type="NCBI Taxonomy" id="762967"/>
    <lineage>
        <taxon>Bacteria</taxon>
        <taxon>Pseudomonadati</taxon>
        <taxon>Pseudomonadota</taxon>
        <taxon>Betaproteobacteria</taxon>
        <taxon>Burkholderiales</taxon>
        <taxon>Sutterellaceae</taxon>
        <taxon>Sutterella</taxon>
    </lineage>
</organism>
<keyword evidence="8" id="KW-1185">Reference proteome</keyword>
<comment type="caution">
    <text evidence="7">The sequence shown here is derived from an EMBL/GenBank/DDBJ whole genome shotgun (WGS) entry which is preliminary data.</text>
</comment>
<evidence type="ECO:0000256" key="4">
    <source>
        <dbReference type="ARBA" id="ARBA00022989"/>
    </source>
</evidence>
<feature type="transmembrane region" description="Helical" evidence="6">
    <location>
        <begin position="87"/>
        <end position="104"/>
    </location>
</feature>
<feature type="transmembrane region" description="Helical" evidence="6">
    <location>
        <begin position="110"/>
        <end position="127"/>
    </location>
</feature>
<dbReference type="GO" id="GO:0012505">
    <property type="term" value="C:endomembrane system"/>
    <property type="evidence" value="ECO:0007669"/>
    <property type="project" value="UniProtKB-SubCell"/>
</dbReference>
<evidence type="ECO:0000256" key="2">
    <source>
        <dbReference type="ARBA" id="ARBA00022448"/>
    </source>
</evidence>
<sequence length="303" mass="31834">MDVKSLRPGVAPREVWSWAAFDFANSGYTTVVLTAVYNAYFVAVVAGDAPWATLAWTVIVAASNLLSMIAMPAVAAHADMHASKKRWLFWMTFLAVAATALLATTGPGTILWAGLLIILSNFAYNVGESVNSAFLPELAREDSIGKVSGWGWAFGYCGGLTTLGGSLLLVTQADKLGLGTDGAVAGAMLITAVVFAVSAAPIFLWLKERATPRPDAKHAGIAESLRGAWTTLKSLPQFPDFGILTTCGFLYQCGVAVVITLSAVYAAAVMGFTTEDTILMVFLVNITAAAGAFGFGYAQDRLG</sequence>
<dbReference type="Pfam" id="PF11700">
    <property type="entry name" value="ATG22"/>
    <property type="match status" value="1"/>
</dbReference>
<dbReference type="HOGENOM" id="CLU_954820_0_0_4"/>
<feature type="transmembrane region" description="Helical" evidence="6">
    <location>
        <begin position="278"/>
        <end position="298"/>
    </location>
</feature>
<feature type="transmembrane region" description="Helical" evidence="6">
    <location>
        <begin position="147"/>
        <end position="170"/>
    </location>
</feature>
<evidence type="ECO:0000256" key="1">
    <source>
        <dbReference type="ARBA" id="ARBA00004127"/>
    </source>
</evidence>
<feature type="non-terminal residue" evidence="7">
    <location>
        <position position="303"/>
    </location>
</feature>